<feature type="domain" description="Glycosyl hydrolase family 13 catalytic" evidence="5">
    <location>
        <begin position="42"/>
        <end position="463"/>
    </location>
</feature>
<dbReference type="GO" id="GO:0005975">
    <property type="term" value="P:carbohydrate metabolic process"/>
    <property type="evidence" value="ECO:0007669"/>
    <property type="project" value="InterPro"/>
</dbReference>
<dbReference type="GO" id="GO:0004556">
    <property type="term" value="F:alpha-amylase activity"/>
    <property type="evidence" value="ECO:0007669"/>
    <property type="project" value="UniProtKB-UniRule"/>
</dbReference>
<comment type="catalytic activity">
    <reaction evidence="3">
        <text>Endohydrolysis of (1-&gt;4)-alpha-D-glucosidic linkages in polysaccharides containing three or more (1-&gt;4)-alpha-linked D-glucose units.</text>
        <dbReference type="EC" id="3.2.1.1"/>
    </reaction>
</comment>
<protein>
    <recommendedName>
        <fullName evidence="3">Alpha-amylase</fullName>
        <ecNumber evidence="3">3.2.1.1</ecNumber>
    </recommendedName>
</protein>
<keyword evidence="3" id="KW-0326">Glycosidase</keyword>
<evidence type="ECO:0000256" key="2">
    <source>
        <dbReference type="RuleBase" id="RU003615"/>
    </source>
</evidence>
<evidence type="ECO:0000313" key="7">
    <source>
        <dbReference type="Proteomes" id="UP001209730"/>
    </source>
</evidence>
<dbReference type="AlphaFoldDB" id="A0AB35I014"/>
<keyword evidence="3" id="KW-0119">Carbohydrate metabolism</keyword>
<feature type="signal peptide" evidence="4">
    <location>
        <begin position="1"/>
        <end position="19"/>
    </location>
</feature>
<name>A0AB35I014_MICTH</name>
<dbReference type="InterPro" id="IPR006046">
    <property type="entry name" value="Alpha_amylase"/>
</dbReference>
<dbReference type="PANTHER" id="PTHR10357:SF209">
    <property type="entry name" value="PERIPLASMIC ALPHA-AMYLASE"/>
    <property type="match status" value="1"/>
</dbReference>
<dbReference type="EMBL" id="JAPHQB010000018">
    <property type="protein sequence ID" value="MCX2802444.1"/>
    <property type="molecule type" value="Genomic_DNA"/>
</dbReference>
<organism evidence="6 7">
    <name type="scientific">Microbulbifer thermotolerans</name>
    <dbReference type="NCBI Taxonomy" id="252514"/>
    <lineage>
        <taxon>Bacteria</taxon>
        <taxon>Pseudomonadati</taxon>
        <taxon>Pseudomonadota</taxon>
        <taxon>Gammaproteobacteria</taxon>
        <taxon>Cellvibrionales</taxon>
        <taxon>Microbulbiferaceae</taxon>
        <taxon>Microbulbifer</taxon>
    </lineage>
</organism>
<dbReference type="InterPro" id="IPR017853">
    <property type="entry name" value="GH"/>
</dbReference>
<dbReference type="PANTHER" id="PTHR10357">
    <property type="entry name" value="ALPHA-AMYLASE FAMILY MEMBER"/>
    <property type="match status" value="1"/>
</dbReference>
<keyword evidence="4" id="KW-0732">Signal</keyword>
<dbReference type="Proteomes" id="UP001209730">
    <property type="component" value="Unassembled WGS sequence"/>
</dbReference>
<keyword evidence="3 6" id="KW-0378">Hydrolase</keyword>
<dbReference type="SUPFAM" id="SSF51445">
    <property type="entry name" value="(Trans)glycosidases"/>
    <property type="match status" value="1"/>
</dbReference>
<evidence type="ECO:0000256" key="3">
    <source>
        <dbReference type="RuleBase" id="RU361134"/>
    </source>
</evidence>
<dbReference type="EC" id="3.2.1.1" evidence="3"/>
<dbReference type="SMART" id="SM00642">
    <property type="entry name" value="Aamy"/>
    <property type="match status" value="1"/>
</dbReference>
<dbReference type="PRINTS" id="PR00110">
    <property type="entry name" value="ALPHAAMYLASE"/>
</dbReference>
<proteinExistence type="inferred from homology"/>
<dbReference type="GO" id="GO:0043169">
    <property type="term" value="F:cation binding"/>
    <property type="evidence" value="ECO:0007669"/>
    <property type="project" value="InterPro"/>
</dbReference>
<evidence type="ECO:0000313" key="6">
    <source>
        <dbReference type="EMBL" id="MCX2802444.1"/>
    </source>
</evidence>
<dbReference type="Gene3D" id="3.20.20.80">
    <property type="entry name" value="Glycosidases"/>
    <property type="match status" value="2"/>
</dbReference>
<sequence length="553" mass="62039">MRKFASLCAALLLCSSACAERDADAVADTNADAFWRNATVYFLLPDRFANGDPENDLSYGRGNDAAPLRGFHGGDLQGVIDKLNQGYFNALGVDALWMSPVYEQIHGATDEGTGRTYAFHGYWPKDWTSVDRNFGSEAKLAELIETAHRHGIRVLLDVIVNHTGPVTDKDPLWPESWVRAEPVCDWSGFSGTVSCTLVKNLPDIRTEDEKPVALPPQLVDKWKAEGRLEQEQAELEAFFQRTGYPRAPKYYLVKWITDWVREYGVDGFRVDTVKHVEPEVWQVLKKEASLALADWKKRNPDKKLDDSDFYMIGEVYGYGITGGREYDFGDRKVDFFDYGFDSLINFDMTARAAKEDMESIFSSYSKMLHGGALGGLNVLNYLTSHDDAHSFDRERQRPREAALKLLLAPGAAQIYYGDEVARPLMASDAEGDAQLRTPMNWSDLEKTEKREILDHWRKLGQFRQAHPAVGAGVHRKLQDKPYTFARTLEGEASVLVSIGTGTGKKSLPVYGLFAEGTRVKDFYSGREAVVKNGRVAFDTEFDLLLLAQAANSH</sequence>
<comment type="caution">
    <text evidence="6">The sequence shown here is derived from an EMBL/GenBank/DDBJ whole genome shotgun (WGS) entry which is preliminary data.</text>
</comment>
<comment type="similarity">
    <text evidence="1 2">Belongs to the glycosyl hydrolase 13 family.</text>
</comment>
<evidence type="ECO:0000256" key="1">
    <source>
        <dbReference type="ARBA" id="ARBA00008061"/>
    </source>
</evidence>
<accession>A0AB35I014</accession>
<evidence type="ECO:0000259" key="5">
    <source>
        <dbReference type="SMART" id="SM00642"/>
    </source>
</evidence>
<feature type="chain" id="PRO_5044207401" description="Alpha-amylase" evidence="4">
    <location>
        <begin position="20"/>
        <end position="553"/>
    </location>
</feature>
<reference evidence="6" key="1">
    <citation type="submission" date="2022-11" db="EMBL/GenBank/DDBJ databases">
        <title>Chitin-degrading and fungicidal potential of chitinolytic bacterial strains from marine environment of the Pacific Ocean regions.</title>
        <authorList>
            <person name="Pentekhina I."/>
            <person name="Nedashkovskaya O."/>
            <person name="Seitkalieva A."/>
            <person name="Podvolotskaya A."/>
            <person name="Tekutyeva L."/>
            <person name="Balabanova L."/>
        </authorList>
    </citation>
    <scope>NUCLEOTIDE SEQUENCE</scope>
    <source>
        <strain evidence="6">KMM 6838</strain>
    </source>
</reference>
<dbReference type="InterPro" id="IPR006047">
    <property type="entry name" value="GH13_cat_dom"/>
</dbReference>
<dbReference type="RefSeq" id="WP_266066383.1">
    <property type="nucleotide sequence ID" value="NZ_JAPHQA010000018.1"/>
</dbReference>
<gene>
    <name evidence="6" type="ORF">OQJ68_11665</name>
</gene>
<evidence type="ECO:0000256" key="4">
    <source>
        <dbReference type="SAM" id="SignalP"/>
    </source>
</evidence>
<dbReference type="Pfam" id="PF00128">
    <property type="entry name" value="Alpha-amylase"/>
    <property type="match status" value="1"/>
</dbReference>